<evidence type="ECO:0000313" key="2">
    <source>
        <dbReference type="Proteomes" id="UP000715781"/>
    </source>
</evidence>
<reference evidence="1" key="2">
    <citation type="journal article" date="2022" name="Microbiol. Resour. Announc.">
        <title>Metagenome Sequencing to Explore Phylogenomics of Terrestrial Cyanobacteria.</title>
        <authorList>
            <person name="Ward R.D."/>
            <person name="Stajich J.E."/>
            <person name="Johansen J.R."/>
            <person name="Huntemann M."/>
            <person name="Clum A."/>
            <person name="Foster B."/>
            <person name="Foster B."/>
            <person name="Roux S."/>
            <person name="Palaniappan K."/>
            <person name="Varghese N."/>
            <person name="Mukherjee S."/>
            <person name="Reddy T.B.K."/>
            <person name="Daum C."/>
            <person name="Copeland A."/>
            <person name="Chen I.A."/>
            <person name="Ivanova N.N."/>
            <person name="Kyrpides N.C."/>
            <person name="Shapiro N."/>
            <person name="Eloe-Fadrosh E.A."/>
            <person name="Pietrasiak N."/>
        </authorList>
    </citation>
    <scope>NUCLEOTIDE SEQUENCE</scope>
    <source>
        <strain evidence="1">JT2-VF2</strain>
    </source>
</reference>
<accession>A0A951PYU0</accession>
<sequence>MPMITSRQLKQPQSTFVSEYLLLHNGRQDSPAGINLVRTTPELYDFYEVNIR</sequence>
<dbReference type="EMBL" id="JAHHHN010000005">
    <property type="protein sequence ID" value="MBW4561561.1"/>
    <property type="molecule type" value="Genomic_DNA"/>
</dbReference>
<gene>
    <name evidence="1" type="ORF">KME32_10480</name>
</gene>
<protein>
    <submittedName>
        <fullName evidence="1">Uncharacterized protein</fullName>
    </submittedName>
</protein>
<evidence type="ECO:0000313" key="1">
    <source>
        <dbReference type="EMBL" id="MBW4561561.1"/>
    </source>
</evidence>
<comment type="caution">
    <text evidence="1">The sequence shown here is derived from an EMBL/GenBank/DDBJ whole genome shotgun (WGS) entry which is preliminary data.</text>
</comment>
<name>A0A951PYU0_9NOST</name>
<dbReference type="AlphaFoldDB" id="A0A951PYU0"/>
<organism evidence="1 2">
    <name type="scientific">Mojavia pulchra JT2-VF2</name>
    <dbReference type="NCBI Taxonomy" id="287848"/>
    <lineage>
        <taxon>Bacteria</taxon>
        <taxon>Bacillati</taxon>
        <taxon>Cyanobacteriota</taxon>
        <taxon>Cyanophyceae</taxon>
        <taxon>Nostocales</taxon>
        <taxon>Nostocaceae</taxon>
    </lineage>
</organism>
<reference evidence="1" key="1">
    <citation type="submission" date="2021-05" db="EMBL/GenBank/DDBJ databases">
        <authorList>
            <person name="Pietrasiak N."/>
            <person name="Ward R."/>
            <person name="Stajich J.E."/>
            <person name="Kurbessoian T."/>
        </authorList>
    </citation>
    <scope>NUCLEOTIDE SEQUENCE</scope>
    <source>
        <strain evidence="1">JT2-VF2</strain>
    </source>
</reference>
<dbReference type="Proteomes" id="UP000715781">
    <property type="component" value="Unassembled WGS sequence"/>
</dbReference>
<proteinExistence type="predicted"/>